<dbReference type="RefSeq" id="WP_277531455.1">
    <property type="nucleotide sequence ID" value="NZ_JAPDIA010000003.1"/>
</dbReference>
<dbReference type="AlphaFoldDB" id="A0A9X4QT26"/>
<reference evidence="1" key="1">
    <citation type="submission" date="2022-10" db="EMBL/GenBank/DDBJ databases">
        <title>Comparative genomic analysis of Cohnella hashimotonis sp. nov., isolated from the International Space Station.</title>
        <authorList>
            <person name="Simpson A."/>
            <person name="Venkateswaran K."/>
        </authorList>
    </citation>
    <scope>NUCLEOTIDE SEQUENCE</scope>
    <source>
        <strain evidence="1">DSM 28161</strain>
    </source>
</reference>
<dbReference type="Proteomes" id="UP001153404">
    <property type="component" value="Unassembled WGS sequence"/>
</dbReference>
<name>A0A9X4QT26_9BACL</name>
<accession>A0A9X4QT26</accession>
<sequence>MAAFEYELLSGLILGCNNSEMAKAFQTYASRLFWHRNVRRWQAPHAGRTRAQVAKLIEAVAAGPESFRAALFDYLHTLKLTWR</sequence>
<organism evidence="1 2">
    <name type="scientific">Cohnella rhizosphaerae</name>
    <dbReference type="NCBI Taxonomy" id="1457232"/>
    <lineage>
        <taxon>Bacteria</taxon>
        <taxon>Bacillati</taxon>
        <taxon>Bacillota</taxon>
        <taxon>Bacilli</taxon>
        <taxon>Bacillales</taxon>
        <taxon>Paenibacillaceae</taxon>
        <taxon>Cohnella</taxon>
    </lineage>
</organism>
<dbReference type="EMBL" id="JAPDIA010000003">
    <property type="protein sequence ID" value="MDG0809909.1"/>
    <property type="molecule type" value="Genomic_DNA"/>
</dbReference>
<keyword evidence="2" id="KW-1185">Reference proteome</keyword>
<protein>
    <submittedName>
        <fullName evidence="1">Uncharacterized protein</fullName>
    </submittedName>
</protein>
<evidence type="ECO:0000313" key="1">
    <source>
        <dbReference type="EMBL" id="MDG0809909.1"/>
    </source>
</evidence>
<proteinExistence type="predicted"/>
<comment type="caution">
    <text evidence="1">The sequence shown here is derived from an EMBL/GenBank/DDBJ whole genome shotgun (WGS) entry which is preliminary data.</text>
</comment>
<evidence type="ECO:0000313" key="2">
    <source>
        <dbReference type="Proteomes" id="UP001153404"/>
    </source>
</evidence>
<gene>
    <name evidence="1" type="ORF">OMP40_11585</name>
</gene>